<dbReference type="STRING" id="862719.AZOLI_2058"/>
<protein>
    <submittedName>
        <fullName evidence="5">Restriction modification system, DNA specificity subunit</fullName>
    </submittedName>
</protein>
<dbReference type="InterPro" id="IPR051212">
    <property type="entry name" value="Type-I_RE_S_subunit"/>
</dbReference>
<dbReference type="Gene3D" id="3.90.220.20">
    <property type="entry name" value="DNA methylase specificity domains"/>
    <property type="match status" value="2"/>
</dbReference>
<dbReference type="KEGG" id="ali:AZOLI_2058"/>
<evidence type="ECO:0000256" key="4">
    <source>
        <dbReference type="SAM" id="MobiDB-lite"/>
    </source>
</evidence>
<name>G7Z8K2_AZOL4</name>
<evidence type="ECO:0000256" key="1">
    <source>
        <dbReference type="ARBA" id="ARBA00022747"/>
    </source>
</evidence>
<evidence type="ECO:0000256" key="2">
    <source>
        <dbReference type="ARBA" id="ARBA00023125"/>
    </source>
</evidence>
<feature type="compositionally biased region" description="Basic residues" evidence="4">
    <location>
        <begin position="528"/>
        <end position="537"/>
    </location>
</feature>
<sequence>MTDDTDTRPALPPGWAWATVDDFADHCLGKMLDKGKKRPGKPLPYLRNINVRWGRFDLGELLEMPFEAGELDRYGIEDGDILVCEGGEPGRCAVWRAGPTEIKLQKALHRLRCFDSILPEYIAYQIQYLAAGPALEQFFTGTTIKHLPGVALKKVPYRIAPIEEQRRIVARIEELFGEIEAGEQELEKANEGLSALRSAMLNAAVTGQLTRAWREANPPDETGEDLLRKCLSERRKAWERNELAKLKAKGEVPKENAWKARYVEPIAPDTTKLPALPTGWVWATLDQCTVFKGNGISIPPRNDPPGIPILRISAVRPLFVDSDDYRYLANTEATGAEKFHAHPGDLLFTRYNGSPSFVGVCGILRSKRAIIYPDKIMRAQPIVRKSRVSDCIELFINCGHSRSFVKSRISTSAGQHGISGSSLRMTPIPLPPYSEIEVIINSLSTLFEQLSEGESYIETQSKAATRLRQSILAAAFSGKLVPQDPNDEPAEALLARLRAAKAGAPAPKRRGRPPAKAATADAVTRPAGRPRGRPRKTPAKETPA</sequence>
<dbReference type="GO" id="GO:0009307">
    <property type="term" value="P:DNA restriction-modification system"/>
    <property type="evidence" value="ECO:0007669"/>
    <property type="project" value="UniProtKB-KW"/>
</dbReference>
<accession>G7Z8K2</accession>
<dbReference type="EMBL" id="FQ311868">
    <property type="protein sequence ID" value="CBS87296.1"/>
    <property type="molecule type" value="Genomic_DNA"/>
</dbReference>
<dbReference type="PANTHER" id="PTHR43140">
    <property type="entry name" value="TYPE-1 RESTRICTION ENZYME ECOKI SPECIFICITY PROTEIN"/>
    <property type="match status" value="1"/>
</dbReference>
<dbReference type="RefSeq" id="WP_014248289.1">
    <property type="nucleotide sequence ID" value="NC_016622.1"/>
</dbReference>
<organism evidence="5 6">
    <name type="scientific">Azospirillum lipoferum (strain 4B)</name>
    <dbReference type="NCBI Taxonomy" id="862719"/>
    <lineage>
        <taxon>Bacteria</taxon>
        <taxon>Pseudomonadati</taxon>
        <taxon>Pseudomonadota</taxon>
        <taxon>Alphaproteobacteria</taxon>
        <taxon>Rhodospirillales</taxon>
        <taxon>Azospirillaceae</taxon>
        <taxon>Azospirillum</taxon>
    </lineage>
</organism>
<dbReference type="HOGENOM" id="CLU_021095_10_2_5"/>
<dbReference type="CDD" id="cd17261">
    <property type="entry name" value="RMtype1_S_EcoKI-TRD2-CR2_like"/>
    <property type="match status" value="1"/>
</dbReference>
<evidence type="ECO:0000313" key="6">
    <source>
        <dbReference type="Proteomes" id="UP000005667"/>
    </source>
</evidence>
<keyword evidence="3" id="KW-0175">Coiled coil</keyword>
<feature type="region of interest" description="Disordered" evidence="4">
    <location>
        <begin position="499"/>
        <end position="544"/>
    </location>
</feature>
<dbReference type="CDD" id="cd17253">
    <property type="entry name" value="RMtype1_S_Eco933I-TRD2-CR2_like"/>
    <property type="match status" value="1"/>
</dbReference>
<evidence type="ECO:0000313" key="5">
    <source>
        <dbReference type="EMBL" id="CBS87296.1"/>
    </source>
</evidence>
<feature type="coiled-coil region" evidence="3">
    <location>
        <begin position="172"/>
        <end position="199"/>
    </location>
</feature>
<keyword evidence="2" id="KW-0238">DNA-binding</keyword>
<proteinExistence type="predicted"/>
<dbReference type="REBASE" id="41742">
    <property type="entry name" value="S.Ali4BORF2059P"/>
</dbReference>
<evidence type="ECO:0000256" key="3">
    <source>
        <dbReference type="SAM" id="Coils"/>
    </source>
</evidence>
<dbReference type="SUPFAM" id="SSF116734">
    <property type="entry name" value="DNA methylase specificity domain"/>
    <property type="match status" value="2"/>
</dbReference>
<dbReference type="AlphaFoldDB" id="G7Z8K2"/>
<dbReference type="Proteomes" id="UP000005667">
    <property type="component" value="Chromosome"/>
</dbReference>
<reference evidence="6" key="1">
    <citation type="journal article" date="2011" name="PLoS Genet.">
        <title>Azospirillum genomes reveal transition of bacteria from aquatic to terrestrial environments.</title>
        <authorList>
            <person name="Wisniewski-Dye F."/>
            <person name="Borziak K."/>
            <person name="Khalsa-Moyers G."/>
            <person name="Alexandre G."/>
            <person name="Sukharnikov L.O."/>
            <person name="Wuichet K."/>
            <person name="Hurst G.B."/>
            <person name="McDonald W.H."/>
            <person name="Robertson J.S."/>
            <person name="Barbe V."/>
            <person name="Calteau A."/>
            <person name="Rouy Z."/>
            <person name="Mangenot S."/>
            <person name="Prigent-Combaret C."/>
            <person name="Normand P."/>
            <person name="Boyer M."/>
            <person name="Siguier P."/>
            <person name="Dessaux Y."/>
            <person name="Elmerich C."/>
            <person name="Condemine G."/>
            <person name="Krishnen G."/>
            <person name="Kennedy I."/>
            <person name="Paterson A.H."/>
            <person name="Gonzalez V."/>
            <person name="Mavingui P."/>
            <person name="Zhulin I.B."/>
        </authorList>
    </citation>
    <scope>NUCLEOTIDE SEQUENCE [LARGE SCALE GENOMIC DNA]</scope>
    <source>
        <strain evidence="6">4B</strain>
    </source>
</reference>
<gene>
    <name evidence="5" type="primary">hsdS</name>
    <name evidence="5" type="ordered locus">AZOLI_2058</name>
</gene>
<dbReference type="GO" id="GO:0003677">
    <property type="term" value="F:DNA binding"/>
    <property type="evidence" value="ECO:0007669"/>
    <property type="project" value="UniProtKB-KW"/>
</dbReference>
<keyword evidence="1" id="KW-0680">Restriction system</keyword>
<keyword evidence="6" id="KW-1185">Reference proteome</keyword>
<dbReference type="InterPro" id="IPR044946">
    <property type="entry name" value="Restrct_endonuc_typeI_TRD_sf"/>
</dbReference>
<dbReference type="PANTHER" id="PTHR43140:SF1">
    <property type="entry name" value="TYPE I RESTRICTION ENZYME ECOKI SPECIFICITY SUBUNIT"/>
    <property type="match status" value="1"/>
</dbReference>
<feature type="compositionally biased region" description="Low complexity" evidence="4">
    <location>
        <begin position="514"/>
        <end position="527"/>
    </location>
</feature>